<keyword evidence="1" id="KW-1133">Transmembrane helix</keyword>
<comment type="caution">
    <text evidence="2">The sequence shown here is derived from an EMBL/GenBank/DDBJ whole genome shotgun (WGS) entry which is preliminary data.</text>
</comment>
<feature type="transmembrane region" description="Helical" evidence="1">
    <location>
        <begin position="46"/>
        <end position="64"/>
    </location>
</feature>
<gene>
    <name evidence="2" type="ORF">ACFOPQ_04175</name>
</gene>
<feature type="transmembrane region" description="Helical" evidence="1">
    <location>
        <begin position="70"/>
        <end position="95"/>
    </location>
</feature>
<sequence>MTKKTGEVEFYRDAGVTVTSARFSTNGQTIAMSGVTSVSIHKDPMGAIEVGCLITGLPLLYWGFTSPDARSVLLLGFALVGFAAWIIGKPIYSLVLTSNSGRKKMLKTKNKERLVKIAAAVEDAVIYRG</sequence>
<evidence type="ECO:0000256" key="1">
    <source>
        <dbReference type="SAM" id="Phobius"/>
    </source>
</evidence>
<dbReference type="Pfam" id="PF19744">
    <property type="entry name" value="DUF6232"/>
    <property type="match status" value="1"/>
</dbReference>
<keyword evidence="1" id="KW-0812">Transmembrane</keyword>
<name>A0ABV8A653_9DEIO</name>
<accession>A0ABV8A653</accession>
<keyword evidence="1" id="KW-0472">Membrane</keyword>
<reference evidence="3" key="1">
    <citation type="journal article" date="2019" name="Int. J. Syst. Evol. Microbiol.">
        <title>The Global Catalogue of Microorganisms (GCM) 10K type strain sequencing project: providing services to taxonomists for standard genome sequencing and annotation.</title>
        <authorList>
            <consortium name="The Broad Institute Genomics Platform"/>
            <consortium name="The Broad Institute Genome Sequencing Center for Infectious Disease"/>
            <person name="Wu L."/>
            <person name="Ma J."/>
        </authorList>
    </citation>
    <scope>NUCLEOTIDE SEQUENCE [LARGE SCALE GENOMIC DNA]</scope>
    <source>
        <strain evidence="3">CCTCC AB 2013263</strain>
    </source>
</reference>
<dbReference type="EMBL" id="JBHRZF010000038">
    <property type="protein sequence ID" value="MFC3859962.1"/>
    <property type="molecule type" value="Genomic_DNA"/>
</dbReference>
<evidence type="ECO:0000313" key="3">
    <source>
        <dbReference type="Proteomes" id="UP001595748"/>
    </source>
</evidence>
<keyword evidence="3" id="KW-1185">Reference proteome</keyword>
<organism evidence="2 3">
    <name type="scientific">Deinococcus antarcticus</name>
    <dbReference type="NCBI Taxonomy" id="1298767"/>
    <lineage>
        <taxon>Bacteria</taxon>
        <taxon>Thermotogati</taxon>
        <taxon>Deinococcota</taxon>
        <taxon>Deinococci</taxon>
        <taxon>Deinococcales</taxon>
        <taxon>Deinococcaceae</taxon>
        <taxon>Deinococcus</taxon>
    </lineage>
</organism>
<dbReference type="RefSeq" id="WP_380076117.1">
    <property type="nucleotide sequence ID" value="NZ_JBHRZF010000038.1"/>
</dbReference>
<protein>
    <submittedName>
        <fullName evidence="2">DUF6232 family protein</fullName>
    </submittedName>
</protein>
<evidence type="ECO:0000313" key="2">
    <source>
        <dbReference type="EMBL" id="MFC3859962.1"/>
    </source>
</evidence>
<proteinExistence type="predicted"/>
<dbReference type="Proteomes" id="UP001595748">
    <property type="component" value="Unassembled WGS sequence"/>
</dbReference>
<dbReference type="InterPro" id="IPR045629">
    <property type="entry name" value="DUF6232"/>
</dbReference>